<name>A0ABZ2JV64_9BACT</name>
<dbReference type="SUPFAM" id="SSF53335">
    <property type="entry name" value="S-adenosyl-L-methionine-dependent methyltransferases"/>
    <property type="match status" value="1"/>
</dbReference>
<dbReference type="PANTHER" id="PTHR43464:SF19">
    <property type="entry name" value="UBIQUINONE BIOSYNTHESIS O-METHYLTRANSFERASE, MITOCHONDRIAL"/>
    <property type="match status" value="1"/>
</dbReference>
<keyword evidence="1 5" id="KW-0489">Methyltransferase</keyword>
<dbReference type="PANTHER" id="PTHR43464">
    <property type="entry name" value="METHYLTRANSFERASE"/>
    <property type="match status" value="1"/>
</dbReference>
<keyword evidence="6" id="KW-1185">Reference proteome</keyword>
<dbReference type="Pfam" id="PF13649">
    <property type="entry name" value="Methyltransf_25"/>
    <property type="match status" value="1"/>
</dbReference>
<evidence type="ECO:0000259" key="4">
    <source>
        <dbReference type="Pfam" id="PF13649"/>
    </source>
</evidence>
<dbReference type="RefSeq" id="WP_394840957.1">
    <property type="nucleotide sequence ID" value="NZ_CP089982.1"/>
</dbReference>
<keyword evidence="2" id="KW-0808">Transferase</keyword>
<accession>A0ABZ2JV64</accession>
<evidence type="ECO:0000256" key="1">
    <source>
        <dbReference type="ARBA" id="ARBA00022603"/>
    </source>
</evidence>
<dbReference type="GO" id="GO:0032259">
    <property type="term" value="P:methylation"/>
    <property type="evidence" value="ECO:0007669"/>
    <property type="project" value="UniProtKB-KW"/>
</dbReference>
<dbReference type="InterPro" id="IPR041698">
    <property type="entry name" value="Methyltransf_25"/>
</dbReference>
<evidence type="ECO:0000256" key="3">
    <source>
        <dbReference type="ARBA" id="ARBA00022691"/>
    </source>
</evidence>
<dbReference type="InterPro" id="IPR029063">
    <property type="entry name" value="SAM-dependent_MTases_sf"/>
</dbReference>
<organism evidence="5 6">
    <name type="scientific">Pendulispora brunnea</name>
    <dbReference type="NCBI Taxonomy" id="2905690"/>
    <lineage>
        <taxon>Bacteria</taxon>
        <taxon>Pseudomonadati</taxon>
        <taxon>Myxococcota</taxon>
        <taxon>Myxococcia</taxon>
        <taxon>Myxococcales</taxon>
        <taxon>Sorangiineae</taxon>
        <taxon>Pendulisporaceae</taxon>
        <taxon>Pendulispora</taxon>
    </lineage>
</organism>
<dbReference type="EMBL" id="CP089982">
    <property type="protein sequence ID" value="WXA90344.1"/>
    <property type="molecule type" value="Genomic_DNA"/>
</dbReference>
<evidence type="ECO:0000313" key="5">
    <source>
        <dbReference type="EMBL" id="WXA90344.1"/>
    </source>
</evidence>
<reference evidence="5 6" key="1">
    <citation type="submission" date="2021-12" db="EMBL/GenBank/DDBJ databases">
        <title>Discovery of the Pendulisporaceae a myxobacterial family with distinct sporulation behavior and unique specialized metabolism.</title>
        <authorList>
            <person name="Garcia R."/>
            <person name="Popoff A."/>
            <person name="Bader C.D."/>
            <person name="Loehr J."/>
            <person name="Walesch S."/>
            <person name="Walt C."/>
            <person name="Boldt J."/>
            <person name="Bunk B."/>
            <person name="Haeckl F.J.F.P.J."/>
            <person name="Gunesch A.P."/>
            <person name="Birkelbach J."/>
            <person name="Nuebel U."/>
            <person name="Pietschmann T."/>
            <person name="Bach T."/>
            <person name="Mueller R."/>
        </authorList>
    </citation>
    <scope>NUCLEOTIDE SEQUENCE [LARGE SCALE GENOMIC DNA]</scope>
    <source>
        <strain evidence="5 6">MSr12523</strain>
    </source>
</reference>
<gene>
    <name evidence="5" type="ORF">LZC95_28260</name>
</gene>
<proteinExistence type="predicted"/>
<dbReference type="Proteomes" id="UP001379533">
    <property type="component" value="Chromosome"/>
</dbReference>
<protein>
    <submittedName>
        <fullName evidence="5">Methyltransferase domain-containing protein</fullName>
    </submittedName>
</protein>
<dbReference type="GO" id="GO:0008168">
    <property type="term" value="F:methyltransferase activity"/>
    <property type="evidence" value="ECO:0007669"/>
    <property type="project" value="UniProtKB-KW"/>
</dbReference>
<keyword evidence="3" id="KW-0949">S-adenosyl-L-methionine</keyword>
<feature type="domain" description="Methyltransferase" evidence="4">
    <location>
        <begin position="50"/>
        <end position="146"/>
    </location>
</feature>
<evidence type="ECO:0000256" key="2">
    <source>
        <dbReference type="ARBA" id="ARBA00022679"/>
    </source>
</evidence>
<sequence>MSQSESKFIPALGFSALTPFYDRLTRVALDEEGFKSRLIREACLAPGHRVLDLGAGTGTLTIMLKKAQPAAEIIGLDVDPNILAIAEKKAMASNLDIEFRRGSATAPPFEPGSFDRVVSSLVFHHLTTENKLRALRAAHALLKPGGELHIVDWGRAQNALMRGAFLAVQLFDGFETTTDNVRGRLPDFIAEAGFTSVAEVHHQMTVFGTLALYRASRGV</sequence>
<evidence type="ECO:0000313" key="6">
    <source>
        <dbReference type="Proteomes" id="UP001379533"/>
    </source>
</evidence>
<dbReference type="CDD" id="cd02440">
    <property type="entry name" value="AdoMet_MTases"/>
    <property type="match status" value="1"/>
</dbReference>
<dbReference type="Gene3D" id="3.40.50.150">
    <property type="entry name" value="Vaccinia Virus protein VP39"/>
    <property type="match status" value="1"/>
</dbReference>